<reference evidence="2 3" key="1">
    <citation type="submission" date="2020-04" db="EMBL/GenBank/DDBJ databases">
        <title>Perkinsus olseni comparative genomics.</title>
        <authorList>
            <person name="Bogema D.R."/>
        </authorList>
    </citation>
    <scope>NUCLEOTIDE SEQUENCE [LARGE SCALE GENOMIC DNA]</scope>
    <source>
        <strain evidence="2">00978-12</strain>
    </source>
</reference>
<feature type="region of interest" description="Disordered" evidence="1">
    <location>
        <begin position="1"/>
        <end position="48"/>
    </location>
</feature>
<feature type="compositionally biased region" description="Acidic residues" evidence="1">
    <location>
        <begin position="136"/>
        <end position="150"/>
    </location>
</feature>
<feature type="region of interest" description="Disordered" evidence="1">
    <location>
        <begin position="92"/>
        <end position="159"/>
    </location>
</feature>
<accession>A0A7J6NQF9</accession>
<name>A0A7J6NQF9_PEROL</name>
<gene>
    <name evidence="2" type="ORF">FOZ60_005640</name>
</gene>
<evidence type="ECO:0000256" key="1">
    <source>
        <dbReference type="SAM" id="MobiDB-lite"/>
    </source>
</evidence>
<evidence type="ECO:0000313" key="2">
    <source>
        <dbReference type="EMBL" id="KAF4686099.1"/>
    </source>
</evidence>
<proteinExistence type="predicted"/>
<organism evidence="2 3">
    <name type="scientific">Perkinsus olseni</name>
    <name type="common">Perkinsus atlanticus</name>
    <dbReference type="NCBI Taxonomy" id="32597"/>
    <lineage>
        <taxon>Eukaryota</taxon>
        <taxon>Sar</taxon>
        <taxon>Alveolata</taxon>
        <taxon>Perkinsozoa</taxon>
        <taxon>Perkinsea</taxon>
        <taxon>Perkinsida</taxon>
        <taxon>Perkinsidae</taxon>
        <taxon>Perkinsus</taxon>
    </lineage>
</organism>
<dbReference type="Proteomes" id="UP000541610">
    <property type="component" value="Unassembled WGS sequence"/>
</dbReference>
<protein>
    <submittedName>
        <fullName evidence="2">Uncharacterized protein</fullName>
    </submittedName>
</protein>
<dbReference type="EMBL" id="JABANP010000234">
    <property type="protein sequence ID" value="KAF4686099.1"/>
    <property type="molecule type" value="Genomic_DNA"/>
</dbReference>
<sequence>MRLEEGRKSKPSSPAAQRKKSEEEEVEVVVENDGGKAGAVAEGGEETVEALPEFAWENPTLSTKNYEDLVRGGIVTAKSAERERKIEELKKEWKARDGGEGRGRESGKEAAMKEQPRLRGRAEAAERVMSRRPAESEEEHVEEVEEEEEAGELRADPTWRLASPMMIDGRLLPPPEAAPISAERFIGGILASSAETQRKTFSDGRKAC</sequence>
<dbReference type="AlphaFoldDB" id="A0A7J6NQF9"/>
<feature type="compositionally biased region" description="Basic and acidic residues" evidence="1">
    <location>
        <begin position="92"/>
        <end position="135"/>
    </location>
</feature>
<comment type="caution">
    <text evidence="2">The sequence shown here is derived from an EMBL/GenBank/DDBJ whole genome shotgun (WGS) entry which is preliminary data.</text>
</comment>
<evidence type="ECO:0000313" key="3">
    <source>
        <dbReference type="Proteomes" id="UP000541610"/>
    </source>
</evidence>